<dbReference type="Proteomes" id="UP000034090">
    <property type="component" value="Unassembled WGS sequence"/>
</dbReference>
<dbReference type="EMBL" id="LCFQ01000013">
    <property type="protein sequence ID" value="KKS97152.1"/>
    <property type="molecule type" value="Genomic_DNA"/>
</dbReference>
<dbReference type="SMART" id="SM00382">
    <property type="entry name" value="AAA"/>
    <property type="match status" value="1"/>
</dbReference>
<comment type="caution">
    <text evidence="2">The sequence shown here is derived from an EMBL/GenBank/DDBJ whole genome shotgun (WGS) entry which is preliminary data.</text>
</comment>
<dbReference type="InterPro" id="IPR003593">
    <property type="entry name" value="AAA+_ATPase"/>
</dbReference>
<reference evidence="2 3" key="1">
    <citation type="journal article" date="2015" name="Nature">
        <title>rRNA introns, odd ribosomes, and small enigmatic genomes across a large radiation of phyla.</title>
        <authorList>
            <person name="Brown C.T."/>
            <person name="Hug L.A."/>
            <person name="Thomas B.C."/>
            <person name="Sharon I."/>
            <person name="Castelle C.J."/>
            <person name="Singh A."/>
            <person name="Wilkins M.J."/>
            <person name="Williams K.H."/>
            <person name="Banfield J.F."/>
        </authorList>
    </citation>
    <scope>NUCLEOTIDE SEQUENCE [LARGE SCALE GENOMIC DNA]</scope>
</reference>
<proteinExistence type="predicted"/>
<protein>
    <recommendedName>
        <fullName evidence="1">AAA+ ATPase domain-containing protein</fullName>
    </recommendedName>
</protein>
<evidence type="ECO:0000313" key="3">
    <source>
        <dbReference type="Proteomes" id="UP000034090"/>
    </source>
</evidence>
<accession>A0A0G1DHW8</accession>
<feature type="domain" description="AAA+ ATPase" evidence="1">
    <location>
        <begin position="20"/>
        <end position="148"/>
    </location>
</feature>
<name>A0A0G1DHW8_9BACT</name>
<dbReference type="Pfam" id="PF13671">
    <property type="entry name" value="AAA_33"/>
    <property type="match status" value="1"/>
</dbReference>
<dbReference type="SUPFAM" id="SSF52540">
    <property type="entry name" value="P-loop containing nucleoside triphosphate hydrolases"/>
    <property type="match status" value="1"/>
</dbReference>
<dbReference type="STRING" id="1618578.UV74_C0013G0274"/>
<dbReference type="AlphaFoldDB" id="A0A0G1DHW8"/>
<evidence type="ECO:0000313" key="2">
    <source>
        <dbReference type="EMBL" id="KKS97152.1"/>
    </source>
</evidence>
<organism evidence="2 3">
    <name type="scientific">Candidatus Woesebacteria bacterium GW2011_GWB1_43_14</name>
    <dbReference type="NCBI Taxonomy" id="1618578"/>
    <lineage>
        <taxon>Bacteria</taxon>
        <taxon>Candidatus Woeseibacteriota</taxon>
    </lineage>
</organism>
<gene>
    <name evidence="2" type="ORF">UV74_C0013G0274</name>
</gene>
<dbReference type="Gene3D" id="3.40.50.300">
    <property type="entry name" value="P-loop containing nucleotide triphosphate hydrolases"/>
    <property type="match status" value="1"/>
</dbReference>
<dbReference type="InterPro" id="IPR027417">
    <property type="entry name" value="P-loop_NTPase"/>
</dbReference>
<evidence type="ECO:0000259" key="1">
    <source>
        <dbReference type="SMART" id="SM00382"/>
    </source>
</evidence>
<sequence>MVLLENESRYNHESERLDGELSLVFIRGLPGSGKTTVASEMVRLIGINGVELIDPDIIDKDSEDYSEFVRKLSQAQPELDPKFFLYRYMLFRARCALLEGRSVIWDQPFSLLSGLKHAIVTTESYFQNLSEIQVIIVDLDIDPEESYKRVQDRISKGGHGPDRLTFDSFVSKYQPAECLGRNHISLSGMGSPIENAERVFEMIKCQKKD</sequence>